<dbReference type="SUPFAM" id="SSF55424">
    <property type="entry name" value="FAD/NAD-linked reductases, dimerisation (C-terminal) domain"/>
    <property type="match status" value="1"/>
</dbReference>
<dbReference type="InterPro" id="IPR023753">
    <property type="entry name" value="FAD/NAD-binding_dom"/>
</dbReference>
<feature type="domain" description="FAD/NAD(P)-binding" evidence="8">
    <location>
        <begin position="1"/>
        <end position="306"/>
    </location>
</feature>
<gene>
    <name evidence="9" type="primary">hcaD</name>
    <name evidence="9" type="ORF">LFWB_2640</name>
</gene>
<evidence type="ECO:0000313" key="9">
    <source>
        <dbReference type="EMBL" id="QTX02834.1"/>
    </source>
</evidence>
<dbReference type="AlphaFoldDB" id="A0A975FJ41"/>
<dbReference type="Pfam" id="PF07992">
    <property type="entry name" value="Pyr_redox_2"/>
    <property type="match status" value="1"/>
</dbReference>
<dbReference type="PANTHER" id="PTHR43429:SF1">
    <property type="entry name" value="NAD(P)H SULFUR OXIDOREDUCTASE (COA-DEPENDENT)"/>
    <property type="match status" value="1"/>
</dbReference>
<dbReference type="PRINTS" id="PR00411">
    <property type="entry name" value="PNDRDTASEI"/>
</dbReference>
<evidence type="ECO:0000259" key="7">
    <source>
        <dbReference type="Pfam" id="PF02852"/>
    </source>
</evidence>
<dbReference type="InterPro" id="IPR016156">
    <property type="entry name" value="FAD/NAD-linked_Rdtase_dimer_sf"/>
</dbReference>
<dbReference type="KEGG" id="pluf:LFWB_2640"/>
<keyword evidence="5" id="KW-0560">Oxidoreductase</keyword>
<comment type="similarity">
    <text evidence="2">Belongs to the class-III pyridine nucleotide-disulfide oxidoreductase family.</text>
</comment>
<dbReference type="PRINTS" id="PR00368">
    <property type="entry name" value="FADPNR"/>
</dbReference>
<dbReference type="Pfam" id="PF02852">
    <property type="entry name" value="Pyr_redox_dim"/>
    <property type="match status" value="1"/>
</dbReference>
<reference evidence="9" key="1">
    <citation type="submission" date="2020-06" db="EMBL/GenBank/DDBJ databases">
        <title>Complete genome sequence of Candidatus Phytoplasma luffae NCHU2019.</title>
        <authorList>
            <person name="Cho S.-T."/>
            <person name="Tan C.-M."/>
            <person name="Li J.-R."/>
            <person name="Chien Y.-Y."/>
            <person name="Chiu Y.-C."/>
            <person name="Yang J.-Y."/>
            <person name="Kuo C.-H."/>
        </authorList>
    </citation>
    <scope>NUCLEOTIDE SEQUENCE</scope>
    <source>
        <strain evidence="9">NCHU2019</strain>
    </source>
</reference>
<dbReference type="RefSeq" id="WP_210954877.1">
    <property type="nucleotide sequence ID" value="NZ_CP054393.1"/>
</dbReference>
<evidence type="ECO:0000256" key="4">
    <source>
        <dbReference type="ARBA" id="ARBA00022827"/>
    </source>
</evidence>
<keyword evidence="10" id="KW-1185">Reference proteome</keyword>
<evidence type="ECO:0000256" key="2">
    <source>
        <dbReference type="ARBA" id="ARBA00009130"/>
    </source>
</evidence>
<protein>
    <submittedName>
        <fullName evidence="9">NADH oxidase H2O2-forming</fullName>
    </submittedName>
</protein>
<evidence type="ECO:0000256" key="6">
    <source>
        <dbReference type="ARBA" id="ARBA00023284"/>
    </source>
</evidence>
<evidence type="ECO:0000256" key="1">
    <source>
        <dbReference type="ARBA" id="ARBA00001974"/>
    </source>
</evidence>
<dbReference type="Proteomes" id="UP000672038">
    <property type="component" value="Chromosome"/>
</dbReference>
<keyword evidence="3" id="KW-0285">Flavoprotein</keyword>
<dbReference type="InterPro" id="IPR036188">
    <property type="entry name" value="FAD/NAD-bd_sf"/>
</dbReference>
<evidence type="ECO:0000256" key="3">
    <source>
        <dbReference type="ARBA" id="ARBA00022630"/>
    </source>
</evidence>
<dbReference type="GO" id="GO:0016491">
    <property type="term" value="F:oxidoreductase activity"/>
    <property type="evidence" value="ECO:0007669"/>
    <property type="project" value="UniProtKB-KW"/>
</dbReference>
<evidence type="ECO:0000259" key="8">
    <source>
        <dbReference type="Pfam" id="PF07992"/>
    </source>
</evidence>
<evidence type="ECO:0000313" key="10">
    <source>
        <dbReference type="Proteomes" id="UP000672038"/>
    </source>
</evidence>
<comment type="cofactor">
    <cofactor evidence="1">
        <name>FAD</name>
        <dbReference type="ChEBI" id="CHEBI:57692"/>
    </cofactor>
</comment>
<evidence type="ECO:0000256" key="5">
    <source>
        <dbReference type="ARBA" id="ARBA00023002"/>
    </source>
</evidence>
<dbReference type="Gene3D" id="3.50.50.60">
    <property type="entry name" value="FAD/NAD(P)-binding domain"/>
    <property type="match status" value="2"/>
</dbReference>
<dbReference type="SUPFAM" id="SSF51905">
    <property type="entry name" value="FAD/NAD(P)-binding domain"/>
    <property type="match status" value="2"/>
</dbReference>
<dbReference type="InterPro" id="IPR050260">
    <property type="entry name" value="FAD-bd_OxRdtase"/>
</dbReference>
<organism evidence="9 10">
    <name type="scientific">Loofah witches'-broom phytoplasma</name>
    <dbReference type="NCBI Taxonomy" id="35773"/>
    <lineage>
        <taxon>Bacteria</taxon>
        <taxon>Bacillati</taxon>
        <taxon>Mycoplasmatota</taxon>
        <taxon>Mollicutes</taxon>
        <taxon>Acholeplasmatales</taxon>
        <taxon>Acholeplasmataceae</taxon>
        <taxon>Candidatus Phytoplasma</taxon>
        <taxon>16SrVIII (Loofah witches'-broom group)</taxon>
    </lineage>
</organism>
<keyword evidence="6" id="KW-0676">Redox-active center</keyword>
<dbReference type="InterPro" id="IPR004099">
    <property type="entry name" value="Pyr_nucl-diS_OxRdtase_dimer"/>
</dbReference>
<proteinExistence type="inferred from homology"/>
<keyword evidence="4" id="KW-0274">FAD</keyword>
<accession>A0A975FJ41</accession>
<feature type="domain" description="Pyridine nucleotide-disulphide oxidoreductase dimerisation" evidence="7">
    <location>
        <begin position="331"/>
        <end position="429"/>
    </location>
</feature>
<dbReference type="Gene3D" id="3.30.390.30">
    <property type="match status" value="1"/>
</dbReference>
<name>A0A975FJ41_LOWBP</name>
<sequence>MKIIVIGCNHSGTAATRTIFKKYKNVKINIYEKNDNVSFLSCGIALYVGGVVKDKKGLFYSNSEELTNLGATVRLKHEVLKIDLEKKEIVVKNLKNNKIFVDCFDKLILSTGSLPIVPQIKGIESKNILFSKTLENANKIIEYTKKINKVTIIGAGYIGVELAESFSKQNKDVTLIDVADRIMPKYLDKEFTSLAEESLKKHNVKLALNEKLLEFKTKDGLVTHVQTDKNCHETEMIIMCISFRPNTDLVKDLLEIEPNKALKVNEYLQTSHSDVYACGDCINIYYTPMEKKDIYIPLATNAVRTGTIVGLNIKKNFFKYSGTQGTSSIQINDLSISSTGLNEHTAKLFGIDYDCITIKDANRPEFMPRYDSVLLKILFEKKTRRLLGGQILSTVDLTEKINTLSVLIESKTTIDELAFKDFSFQPYFSKPWGLLNLAGIKYLENMNL</sequence>
<dbReference type="PANTHER" id="PTHR43429">
    <property type="entry name" value="PYRIDINE NUCLEOTIDE-DISULFIDE OXIDOREDUCTASE DOMAIN-CONTAINING"/>
    <property type="match status" value="1"/>
</dbReference>
<dbReference type="EMBL" id="CP054393">
    <property type="protein sequence ID" value="QTX02834.1"/>
    <property type="molecule type" value="Genomic_DNA"/>
</dbReference>